<comment type="caution">
    <text evidence="10">The sequence shown here is derived from an EMBL/GenBank/DDBJ whole genome shotgun (WGS) entry which is preliminary data.</text>
</comment>
<evidence type="ECO:0000256" key="8">
    <source>
        <dbReference type="RuleBase" id="RU003960"/>
    </source>
</evidence>
<evidence type="ECO:0000259" key="9">
    <source>
        <dbReference type="Pfam" id="PF00590"/>
    </source>
</evidence>
<dbReference type="GO" id="GO:0032259">
    <property type="term" value="P:methylation"/>
    <property type="evidence" value="ECO:0007669"/>
    <property type="project" value="UniProtKB-KW"/>
</dbReference>
<dbReference type="InterPro" id="IPR035996">
    <property type="entry name" value="4pyrrol_Methylase_sf"/>
</dbReference>
<evidence type="ECO:0000313" key="10">
    <source>
        <dbReference type="EMBL" id="GGE17083.1"/>
    </source>
</evidence>
<dbReference type="CDD" id="cd11645">
    <property type="entry name" value="Precorrin_2_C20_MT"/>
    <property type="match status" value="1"/>
</dbReference>
<keyword evidence="3" id="KW-0169">Cobalamin biosynthesis</keyword>
<dbReference type="Gene3D" id="3.30.950.10">
    <property type="entry name" value="Methyltransferase, Cobalt-precorrin-4 Transmethylase, Domain 2"/>
    <property type="match status" value="1"/>
</dbReference>
<dbReference type="NCBIfam" id="TIGR01467">
    <property type="entry name" value="cobI_cbiL"/>
    <property type="match status" value="1"/>
</dbReference>
<evidence type="ECO:0000313" key="11">
    <source>
        <dbReference type="Proteomes" id="UP000644699"/>
    </source>
</evidence>
<dbReference type="PIRSF" id="PIRSF036427">
    <property type="entry name" value="Precrrn-2_mtase"/>
    <property type="match status" value="1"/>
</dbReference>
<keyword evidence="4 8" id="KW-0489">Methyltransferase</keyword>
<name>A0A917E9L1_9HYPH</name>
<evidence type="ECO:0000256" key="1">
    <source>
        <dbReference type="ARBA" id="ARBA00004953"/>
    </source>
</evidence>
<dbReference type="PROSITE" id="PS00839">
    <property type="entry name" value="SUMT_1"/>
    <property type="match status" value="1"/>
</dbReference>
<keyword evidence="5 8" id="KW-0808">Transferase</keyword>
<dbReference type="InterPro" id="IPR000878">
    <property type="entry name" value="4pyrrol_Mease"/>
</dbReference>
<evidence type="ECO:0000256" key="2">
    <source>
        <dbReference type="ARBA" id="ARBA00005879"/>
    </source>
</evidence>
<evidence type="ECO:0000256" key="5">
    <source>
        <dbReference type="ARBA" id="ARBA00022679"/>
    </source>
</evidence>
<reference evidence="10" key="1">
    <citation type="journal article" date="2014" name="Int. J. Syst. Evol. Microbiol.">
        <title>Complete genome sequence of Corynebacterium casei LMG S-19264T (=DSM 44701T), isolated from a smear-ripened cheese.</title>
        <authorList>
            <consortium name="US DOE Joint Genome Institute (JGI-PGF)"/>
            <person name="Walter F."/>
            <person name="Albersmeier A."/>
            <person name="Kalinowski J."/>
            <person name="Ruckert C."/>
        </authorList>
    </citation>
    <scope>NUCLEOTIDE SEQUENCE</scope>
    <source>
        <strain evidence="10">CGMCC 1.15367</strain>
    </source>
</reference>
<comment type="pathway">
    <text evidence="1">Cofactor biosynthesis; adenosylcobalamin biosynthesis.</text>
</comment>
<dbReference type="PANTHER" id="PTHR43467:SF2">
    <property type="entry name" value="COBALT-PRECORRIN-2 C(20)-METHYLTRANSFERASE"/>
    <property type="match status" value="1"/>
</dbReference>
<evidence type="ECO:0000256" key="3">
    <source>
        <dbReference type="ARBA" id="ARBA00022573"/>
    </source>
</evidence>
<dbReference type="Proteomes" id="UP000644699">
    <property type="component" value="Unassembled WGS sequence"/>
</dbReference>
<evidence type="ECO:0000256" key="4">
    <source>
        <dbReference type="ARBA" id="ARBA00022603"/>
    </source>
</evidence>
<dbReference type="Gene3D" id="3.40.1010.10">
    <property type="entry name" value="Cobalt-precorrin-4 Transmethylase, Domain 1"/>
    <property type="match status" value="1"/>
</dbReference>
<dbReference type="InterPro" id="IPR003043">
    <property type="entry name" value="Uropor_MeTrfase_CS"/>
</dbReference>
<dbReference type="PANTHER" id="PTHR43467">
    <property type="entry name" value="COBALT-PRECORRIN-2 C(20)-METHYLTRANSFERASE"/>
    <property type="match status" value="1"/>
</dbReference>
<reference evidence="10" key="2">
    <citation type="submission" date="2020-09" db="EMBL/GenBank/DDBJ databases">
        <authorList>
            <person name="Sun Q."/>
            <person name="Zhou Y."/>
        </authorList>
    </citation>
    <scope>NUCLEOTIDE SEQUENCE</scope>
    <source>
        <strain evidence="10">CGMCC 1.15367</strain>
    </source>
</reference>
<dbReference type="GO" id="GO:0009236">
    <property type="term" value="P:cobalamin biosynthetic process"/>
    <property type="evidence" value="ECO:0007669"/>
    <property type="project" value="UniProtKB-UniRule"/>
</dbReference>
<dbReference type="SUPFAM" id="SSF53790">
    <property type="entry name" value="Tetrapyrrole methylase"/>
    <property type="match status" value="1"/>
</dbReference>
<proteinExistence type="inferred from homology"/>
<comment type="similarity">
    <text evidence="2 7 8">Belongs to the precorrin methyltransferase family.</text>
</comment>
<dbReference type="InterPro" id="IPR014776">
    <property type="entry name" value="4pyrrole_Mease_sub2"/>
</dbReference>
<keyword evidence="6" id="KW-0949">S-adenosyl-L-methionine</keyword>
<evidence type="ECO:0000256" key="6">
    <source>
        <dbReference type="ARBA" id="ARBA00022691"/>
    </source>
</evidence>
<organism evidence="10 11">
    <name type="scientific">Aureimonas endophytica</name>
    <dbReference type="NCBI Taxonomy" id="2027858"/>
    <lineage>
        <taxon>Bacteria</taxon>
        <taxon>Pseudomonadati</taxon>
        <taxon>Pseudomonadota</taxon>
        <taxon>Alphaproteobacteria</taxon>
        <taxon>Hyphomicrobiales</taxon>
        <taxon>Aurantimonadaceae</taxon>
        <taxon>Aureimonas</taxon>
    </lineage>
</organism>
<dbReference type="InterPro" id="IPR014777">
    <property type="entry name" value="4pyrrole_Mease_sub1"/>
</dbReference>
<dbReference type="InterPro" id="IPR012382">
    <property type="entry name" value="CobI/CbiL"/>
</dbReference>
<dbReference type="AlphaFoldDB" id="A0A917E9L1"/>
<sequence length="244" mass="25543">MTGRLYGLGLGPGDPELLTLKAARLLAAVPVIAYPHAEGGDSLARRIAAPHLPGGQIEIPIGLCMTTARRPAQDAYDAAAAAMTAHLAAGRDVAALCEGDPFFYSSFMYLFERLAARFPVEIVPGVSSLGAAAALARRPLAARNDGFAVVPAPLADAAIARRLEGAEGFAILKLGRHFARVKALLATLGLAEHCTYVENATMPGGRALPLAETGDEAPYFSLILGYRGTEPALRLRSRQAELSA</sequence>
<feature type="domain" description="Tetrapyrrole methylase" evidence="9">
    <location>
        <begin position="4"/>
        <end position="204"/>
    </location>
</feature>
<protein>
    <submittedName>
        <fullName evidence="10">Precorrin-2 C(20)-methyltransferase</fullName>
    </submittedName>
</protein>
<dbReference type="PROSITE" id="PS00840">
    <property type="entry name" value="SUMT_2"/>
    <property type="match status" value="1"/>
</dbReference>
<evidence type="ECO:0000256" key="7">
    <source>
        <dbReference type="PIRNR" id="PIRNR036427"/>
    </source>
</evidence>
<dbReference type="InterPro" id="IPR006364">
    <property type="entry name" value="CobI/CbiL/CobIJ_dom"/>
</dbReference>
<dbReference type="EMBL" id="BMIQ01000007">
    <property type="protein sequence ID" value="GGE17083.1"/>
    <property type="molecule type" value="Genomic_DNA"/>
</dbReference>
<dbReference type="GO" id="GO:0030788">
    <property type="term" value="F:precorrin-2 C20-methyltransferase activity"/>
    <property type="evidence" value="ECO:0007669"/>
    <property type="project" value="InterPro"/>
</dbReference>
<gene>
    <name evidence="10" type="primary">cobI</name>
    <name evidence="10" type="ORF">GCM10011390_40230</name>
</gene>
<dbReference type="Pfam" id="PF00590">
    <property type="entry name" value="TP_methylase"/>
    <property type="match status" value="1"/>
</dbReference>
<accession>A0A917E9L1</accession>
<keyword evidence="11" id="KW-1185">Reference proteome</keyword>
<dbReference type="RefSeq" id="WP_188911635.1">
    <property type="nucleotide sequence ID" value="NZ_BMIQ01000007.1"/>
</dbReference>